<name>A0A4R4VLE6_9ACTN</name>
<dbReference type="Proteomes" id="UP000294543">
    <property type="component" value="Unassembled WGS sequence"/>
</dbReference>
<protein>
    <submittedName>
        <fullName evidence="1">Uncharacterized protein</fullName>
    </submittedName>
</protein>
<keyword evidence="2" id="KW-1185">Reference proteome</keyword>
<evidence type="ECO:0000313" key="1">
    <source>
        <dbReference type="EMBL" id="TDD06569.1"/>
    </source>
</evidence>
<evidence type="ECO:0000313" key="2">
    <source>
        <dbReference type="Proteomes" id="UP000294543"/>
    </source>
</evidence>
<gene>
    <name evidence="1" type="ORF">E1294_48805</name>
</gene>
<sequence>MDELKLIETVFAEPEPTREAAARGVTACSAWPARHRRLGWAVRAEGGRPGCPSGVPAWSAPWR</sequence>
<proteinExistence type="predicted"/>
<comment type="caution">
    <text evidence="1">The sequence shown here is derived from an EMBL/GenBank/DDBJ whole genome shotgun (WGS) entry which is preliminary data.</text>
</comment>
<organism evidence="1 2">
    <name type="scientific">Nonomuraea diastatica</name>
    <dbReference type="NCBI Taxonomy" id="1848329"/>
    <lineage>
        <taxon>Bacteria</taxon>
        <taxon>Bacillati</taxon>
        <taxon>Actinomycetota</taxon>
        <taxon>Actinomycetes</taxon>
        <taxon>Streptosporangiales</taxon>
        <taxon>Streptosporangiaceae</taxon>
        <taxon>Nonomuraea</taxon>
    </lineage>
</organism>
<dbReference type="AlphaFoldDB" id="A0A4R4VLE6"/>
<accession>A0A4R4VLE6</accession>
<reference evidence="1 2" key="1">
    <citation type="submission" date="2019-03" db="EMBL/GenBank/DDBJ databases">
        <title>Draft genome sequences of novel Actinobacteria.</title>
        <authorList>
            <person name="Sahin N."/>
            <person name="Ay H."/>
            <person name="Saygin H."/>
        </authorList>
    </citation>
    <scope>NUCLEOTIDE SEQUENCE [LARGE SCALE GENOMIC DNA]</scope>
    <source>
        <strain evidence="1 2">KC712</strain>
    </source>
</reference>
<dbReference type="RefSeq" id="WP_132519144.1">
    <property type="nucleotide sequence ID" value="NZ_SMKP01000276.1"/>
</dbReference>
<dbReference type="EMBL" id="SMKP01000276">
    <property type="protein sequence ID" value="TDD06569.1"/>
    <property type="molecule type" value="Genomic_DNA"/>
</dbReference>